<comment type="caution">
    <text evidence="11">The sequence shown here is derived from an EMBL/GenBank/DDBJ whole genome shotgun (WGS) entry which is preliminary data.</text>
</comment>
<dbReference type="SUPFAM" id="SSF57667">
    <property type="entry name" value="beta-beta-alpha zinc fingers"/>
    <property type="match status" value="1"/>
</dbReference>
<evidence type="ECO:0000256" key="3">
    <source>
        <dbReference type="ARBA" id="ARBA00022737"/>
    </source>
</evidence>
<keyword evidence="6" id="KW-0539">Nucleus</keyword>
<dbReference type="AlphaFoldDB" id="A0A0F4YLX3"/>
<evidence type="ECO:0000256" key="5">
    <source>
        <dbReference type="ARBA" id="ARBA00022833"/>
    </source>
</evidence>
<reference evidence="11 12" key="1">
    <citation type="submission" date="2015-04" db="EMBL/GenBank/DDBJ databases">
        <authorList>
            <person name="Heijne W.H."/>
            <person name="Fedorova N.D."/>
            <person name="Nierman W.C."/>
            <person name="Vollebregt A.W."/>
            <person name="Zhao Z."/>
            <person name="Wu L."/>
            <person name="Kumar M."/>
            <person name="Stam H."/>
            <person name="van den Berg M.A."/>
            <person name="Pel H.J."/>
        </authorList>
    </citation>
    <scope>NUCLEOTIDE SEQUENCE [LARGE SCALE GENOMIC DNA]</scope>
    <source>
        <strain evidence="11 12">CBS 393.64</strain>
    </source>
</reference>
<dbReference type="InterPro" id="IPR039999">
    <property type="entry name" value="LYAR"/>
</dbReference>
<sequence>MVSFQCEACGDVLTKKKLDPHRGRCRGASFTCIDCMVHFQGTDYRAHTIPLDEANDPSLAQSCMTEEQKYMGALYKEKQSKQQKKAANNSNAAKAKNDDQNSKNNKPRHPYVEDAPDADDPKSKQPPPPAPSPPPAATAAPPQTTVPAPGNENNNSSSNSNNDNNTTTNKVNVFDYLVTDETPNASRVSLGAPKEQMKMVANAPSVFEPSRALARVDTDVDDEEKEYDIAYEENGFSYGAEPIKPSVYPNQASNVSMDFMTPAPKKSKDRSRRKKDEGRSSPDPGEKNGMSATTSEKKRKRGRVEDLDVAAANARYEEDTPMVDAPSSVANNAGTPTLNHSGLTGGLDRMLRDDRRSMSPEYEDYTDDEQDPRRYQDPQSPLKRTRRGEKASNGDNGLGISIKGRAGRIISMLGGSALSGSNGSTTEATSKALVRTRRSSSEADGQHGGAVVHIRKSKKAPRVRHVSNGTSESRKSKRKISSGDGHHEQGRPSRRLKAIEYQPRDSEGSPGGDDNRKLVIYRHSKMTDEEIQREKASHFLSLVTKGPESRRGCSVHKALKRFHRAYPSVADSDDCDDDRRGRGRSRSDKERRYEEEKELWRTLRLKRNDRGEVVVFF</sequence>
<comment type="subcellular location">
    <subcellularLocation>
        <location evidence="1">Nucleus</location>
    </subcellularLocation>
</comment>
<dbReference type="GO" id="GO:0000122">
    <property type="term" value="P:negative regulation of transcription by RNA polymerase II"/>
    <property type="evidence" value="ECO:0007669"/>
    <property type="project" value="TreeGrafter"/>
</dbReference>
<feature type="compositionally biased region" description="Basic and acidic residues" evidence="9">
    <location>
        <begin position="577"/>
        <end position="595"/>
    </location>
</feature>
<comment type="similarity">
    <text evidence="7">Belongs to the UPF0743 family.</text>
</comment>
<evidence type="ECO:0000256" key="4">
    <source>
        <dbReference type="ARBA" id="ARBA00022771"/>
    </source>
</evidence>
<feature type="compositionally biased region" description="Basic and acidic residues" evidence="9">
    <location>
        <begin position="502"/>
        <end position="517"/>
    </location>
</feature>
<dbReference type="Pfam" id="PF08790">
    <property type="entry name" value="zf-LYAR"/>
    <property type="match status" value="1"/>
</dbReference>
<dbReference type="EMBL" id="LASV01000410">
    <property type="protein sequence ID" value="KKA18856.1"/>
    <property type="molecule type" value="Genomic_DNA"/>
</dbReference>
<evidence type="ECO:0000313" key="11">
    <source>
        <dbReference type="EMBL" id="KKA18856.1"/>
    </source>
</evidence>
<evidence type="ECO:0000256" key="8">
    <source>
        <dbReference type="PROSITE-ProRule" id="PRU01145"/>
    </source>
</evidence>
<dbReference type="GO" id="GO:0008270">
    <property type="term" value="F:zinc ion binding"/>
    <property type="evidence" value="ECO:0007669"/>
    <property type="project" value="UniProtKB-KW"/>
</dbReference>
<evidence type="ECO:0000256" key="6">
    <source>
        <dbReference type="ARBA" id="ARBA00023242"/>
    </source>
</evidence>
<dbReference type="PANTHER" id="PTHR13100:SF10">
    <property type="entry name" value="CELL GROWTH-REGULATING NUCLEOLAR PROTEIN"/>
    <property type="match status" value="1"/>
</dbReference>
<feature type="compositionally biased region" description="Pro residues" evidence="9">
    <location>
        <begin position="124"/>
        <end position="136"/>
    </location>
</feature>
<proteinExistence type="inferred from homology"/>
<accession>A0A0F4YLX3</accession>
<feature type="compositionally biased region" description="Basic residues" evidence="9">
    <location>
        <begin position="453"/>
        <end position="465"/>
    </location>
</feature>
<feature type="compositionally biased region" description="Basic and acidic residues" evidence="9">
    <location>
        <begin position="274"/>
        <end position="286"/>
    </location>
</feature>
<evidence type="ECO:0000256" key="9">
    <source>
        <dbReference type="SAM" id="MobiDB-lite"/>
    </source>
</evidence>
<feature type="region of interest" description="Disordered" evidence="9">
    <location>
        <begin position="414"/>
        <end position="517"/>
    </location>
</feature>
<feature type="region of interest" description="Disordered" evidence="9">
    <location>
        <begin position="77"/>
        <end position="171"/>
    </location>
</feature>
<dbReference type="Gene3D" id="3.30.1490.490">
    <property type="match status" value="1"/>
</dbReference>
<feature type="region of interest" description="Disordered" evidence="9">
    <location>
        <begin position="566"/>
        <end position="595"/>
    </location>
</feature>
<dbReference type="GeneID" id="25319461"/>
<dbReference type="GO" id="GO:0003677">
    <property type="term" value="F:DNA binding"/>
    <property type="evidence" value="ECO:0007669"/>
    <property type="project" value="InterPro"/>
</dbReference>
<dbReference type="PROSITE" id="PS51804">
    <property type="entry name" value="ZF_C2HC_LYAR"/>
    <property type="match status" value="2"/>
</dbReference>
<organism evidence="11 12">
    <name type="scientific">Rasamsonia emersonii (strain ATCC 16479 / CBS 393.64 / IMI 116815)</name>
    <dbReference type="NCBI Taxonomy" id="1408163"/>
    <lineage>
        <taxon>Eukaryota</taxon>
        <taxon>Fungi</taxon>
        <taxon>Dikarya</taxon>
        <taxon>Ascomycota</taxon>
        <taxon>Pezizomycotina</taxon>
        <taxon>Eurotiomycetes</taxon>
        <taxon>Eurotiomycetidae</taxon>
        <taxon>Eurotiales</taxon>
        <taxon>Trichocomaceae</taxon>
        <taxon>Rasamsonia</taxon>
    </lineage>
</organism>
<protein>
    <recommendedName>
        <fullName evidence="10">Zinc finger C2H2 LYAR-type domain-containing protein</fullName>
    </recommendedName>
</protein>
<dbReference type="PANTHER" id="PTHR13100">
    <property type="entry name" value="CELL GROWTH-REGULATING NUCLEOLAR PROTEIN LYAR"/>
    <property type="match status" value="1"/>
</dbReference>
<name>A0A0F4YLX3_RASE3</name>
<dbReference type="Proteomes" id="UP000053958">
    <property type="component" value="Unassembled WGS sequence"/>
</dbReference>
<feature type="compositionally biased region" description="Low complexity" evidence="9">
    <location>
        <begin position="414"/>
        <end position="424"/>
    </location>
</feature>
<dbReference type="OrthoDB" id="21474at2759"/>
<dbReference type="GO" id="GO:0005730">
    <property type="term" value="C:nucleolus"/>
    <property type="evidence" value="ECO:0007669"/>
    <property type="project" value="TreeGrafter"/>
</dbReference>
<keyword evidence="3" id="KW-0677">Repeat</keyword>
<dbReference type="STRING" id="1408163.A0A0F4YLX3"/>
<keyword evidence="4 8" id="KW-0863">Zinc-finger</keyword>
<feature type="region of interest" description="Disordered" evidence="9">
    <location>
        <begin position="236"/>
        <end position="402"/>
    </location>
</feature>
<dbReference type="GO" id="GO:0006364">
    <property type="term" value="P:rRNA processing"/>
    <property type="evidence" value="ECO:0007669"/>
    <property type="project" value="TreeGrafter"/>
</dbReference>
<dbReference type="InterPro" id="IPR014898">
    <property type="entry name" value="Znf_C2H2_LYAR"/>
</dbReference>
<evidence type="ECO:0000256" key="7">
    <source>
        <dbReference type="ARBA" id="ARBA00061084"/>
    </source>
</evidence>
<gene>
    <name evidence="11" type="ORF">T310_7185</name>
</gene>
<dbReference type="InterPro" id="IPR036236">
    <property type="entry name" value="Znf_C2H2_sf"/>
</dbReference>
<feature type="domain" description="Zinc finger C2H2 LYAR-type" evidence="10">
    <location>
        <begin position="30"/>
        <end position="48"/>
    </location>
</feature>
<dbReference type="RefSeq" id="XP_013325468.1">
    <property type="nucleotide sequence ID" value="XM_013470014.1"/>
</dbReference>
<dbReference type="FunFam" id="3.30.1490.490:FF:000001">
    <property type="entry name" value="cell growth-regulating nucleolar protein-like"/>
    <property type="match status" value="1"/>
</dbReference>
<evidence type="ECO:0000256" key="2">
    <source>
        <dbReference type="ARBA" id="ARBA00022723"/>
    </source>
</evidence>
<keyword evidence="2" id="KW-0479">Metal-binding</keyword>
<keyword evidence="5" id="KW-0862">Zinc</keyword>
<feature type="compositionally biased region" description="Low complexity" evidence="9">
    <location>
        <begin position="85"/>
        <end position="94"/>
    </location>
</feature>
<evidence type="ECO:0000256" key="1">
    <source>
        <dbReference type="ARBA" id="ARBA00004123"/>
    </source>
</evidence>
<evidence type="ECO:0000313" key="12">
    <source>
        <dbReference type="Proteomes" id="UP000053958"/>
    </source>
</evidence>
<feature type="compositionally biased region" description="Acidic residues" evidence="9">
    <location>
        <begin position="361"/>
        <end position="370"/>
    </location>
</feature>
<feature type="compositionally biased region" description="Basic and acidic residues" evidence="9">
    <location>
        <begin position="349"/>
        <end position="358"/>
    </location>
</feature>
<feature type="compositionally biased region" description="Polar residues" evidence="9">
    <location>
        <begin position="328"/>
        <end position="341"/>
    </location>
</feature>
<keyword evidence="12" id="KW-1185">Reference proteome</keyword>
<evidence type="ECO:0000259" key="10">
    <source>
        <dbReference type="Pfam" id="PF08790"/>
    </source>
</evidence>
<feature type="compositionally biased region" description="Low complexity" evidence="9">
    <location>
        <begin position="137"/>
        <end position="169"/>
    </location>
</feature>